<dbReference type="AlphaFoldDB" id="A0A563VPS0"/>
<proteinExistence type="predicted"/>
<sequence>MEVTISKVALANNQRLTNLILLIAIAYTASCLTGLKIKNTGLTKYINRLKIEGKNRPRHSYFWTGLYGTTWILSMDICWQWVEKLMQTALNKLPFYQKGLTAMKLIQCIV</sequence>
<feature type="transmembrane region" description="Helical" evidence="1">
    <location>
        <begin position="20"/>
        <end position="39"/>
    </location>
</feature>
<reference evidence="2 3" key="1">
    <citation type="submission" date="2019-01" db="EMBL/GenBank/DDBJ databases">
        <authorList>
            <person name="Brito A."/>
        </authorList>
    </citation>
    <scope>NUCLEOTIDE SEQUENCE [LARGE SCALE GENOMIC DNA]</scope>
    <source>
        <strain evidence="2">1</strain>
    </source>
</reference>
<keyword evidence="3" id="KW-1185">Reference proteome</keyword>
<gene>
    <name evidence="2" type="ORF">H1P_20069</name>
</gene>
<evidence type="ECO:0000256" key="1">
    <source>
        <dbReference type="SAM" id="Phobius"/>
    </source>
</evidence>
<dbReference type="EMBL" id="CAACVJ010000112">
    <property type="protein sequence ID" value="VEP13462.1"/>
    <property type="molecule type" value="Genomic_DNA"/>
</dbReference>
<name>A0A563VPS0_9CYAN</name>
<accession>A0A563VPS0</accession>
<organism evidence="2 3">
    <name type="scientific">Hyella patelloides LEGE 07179</name>
    <dbReference type="NCBI Taxonomy" id="945734"/>
    <lineage>
        <taxon>Bacteria</taxon>
        <taxon>Bacillati</taxon>
        <taxon>Cyanobacteriota</taxon>
        <taxon>Cyanophyceae</taxon>
        <taxon>Pleurocapsales</taxon>
        <taxon>Hyellaceae</taxon>
        <taxon>Hyella</taxon>
    </lineage>
</organism>
<keyword evidence="1" id="KW-0812">Transmembrane</keyword>
<protein>
    <submittedName>
        <fullName evidence="2">Transposase</fullName>
    </submittedName>
</protein>
<keyword evidence="1" id="KW-0472">Membrane</keyword>
<dbReference type="Proteomes" id="UP000320055">
    <property type="component" value="Unassembled WGS sequence"/>
</dbReference>
<keyword evidence="1" id="KW-1133">Transmembrane helix</keyword>
<evidence type="ECO:0000313" key="2">
    <source>
        <dbReference type="EMBL" id="VEP13462.1"/>
    </source>
</evidence>
<evidence type="ECO:0000313" key="3">
    <source>
        <dbReference type="Proteomes" id="UP000320055"/>
    </source>
</evidence>